<gene>
    <name evidence="1" type="ORF">A1355_19880</name>
</gene>
<accession>A0A177P6W2</accession>
<dbReference type="Proteomes" id="UP000077628">
    <property type="component" value="Unassembled WGS sequence"/>
</dbReference>
<comment type="caution">
    <text evidence="1">The sequence shown here is derived from an EMBL/GenBank/DDBJ whole genome shotgun (WGS) entry which is preliminary data.</text>
</comment>
<sequence>MIIVAESQIAIEIYSRPSLTQQIKLNSEYTKRVYQRYFKSVVSALYMIDTILYIIGEKAHIELVQAAVSKLIESCSEDLANEIQRLERLREDNGIDIFPKYSNPGHYDIDIVSPQVSQFVALMMQMDNVIQLIDSLWLSNLLPNEKRADAEYQWQRRIQKLARRIISIRKNAYSEAQKRGISNEVEIAEQVLKEKGVEITTETEEVDEAEAETEDA</sequence>
<reference evidence="2" key="1">
    <citation type="submission" date="2016-03" db="EMBL/GenBank/DDBJ databases">
        <authorList>
            <person name="Heylen K."/>
            <person name="De Vos P."/>
            <person name="Vekeman B."/>
        </authorList>
    </citation>
    <scope>NUCLEOTIDE SEQUENCE [LARGE SCALE GENOMIC DNA]</scope>
    <source>
        <strain evidence="2">R-45383</strain>
    </source>
</reference>
<dbReference type="AlphaFoldDB" id="A0A177P6W2"/>
<evidence type="ECO:0000313" key="1">
    <source>
        <dbReference type="EMBL" id="OAI25169.1"/>
    </source>
</evidence>
<name>A0A177P6W2_9GAMM</name>
<evidence type="ECO:0000313" key="2">
    <source>
        <dbReference type="Proteomes" id="UP000077628"/>
    </source>
</evidence>
<protein>
    <submittedName>
        <fullName evidence="1">Uncharacterized protein</fullName>
    </submittedName>
</protein>
<keyword evidence="2" id="KW-1185">Reference proteome</keyword>
<organism evidence="1 2">
    <name type="scientific">Methylomonas koyamae</name>
    <dbReference type="NCBI Taxonomy" id="702114"/>
    <lineage>
        <taxon>Bacteria</taxon>
        <taxon>Pseudomonadati</taxon>
        <taxon>Pseudomonadota</taxon>
        <taxon>Gammaproteobacteria</taxon>
        <taxon>Methylococcales</taxon>
        <taxon>Methylococcaceae</taxon>
        <taxon>Methylomonas</taxon>
    </lineage>
</organism>
<proteinExistence type="predicted"/>
<dbReference type="EMBL" id="LUUK01000040">
    <property type="protein sequence ID" value="OAI25169.1"/>
    <property type="molecule type" value="Genomic_DNA"/>
</dbReference>